<reference evidence="1" key="1">
    <citation type="submission" date="2020-05" db="EMBL/GenBank/DDBJ databases">
        <title>Large-scale comparative analyses of tick genomes elucidate their genetic diversity and vector capacities.</title>
        <authorList>
            <person name="Jia N."/>
            <person name="Wang J."/>
            <person name="Shi W."/>
            <person name="Du L."/>
            <person name="Sun Y."/>
            <person name="Zhan W."/>
            <person name="Jiang J."/>
            <person name="Wang Q."/>
            <person name="Zhang B."/>
            <person name="Ji P."/>
            <person name="Sakyi L.B."/>
            <person name="Cui X."/>
            <person name="Yuan T."/>
            <person name="Jiang B."/>
            <person name="Yang W."/>
            <person name="Lam T.T.-Y."/>
            <person name="Chang Q."/>
            <person name="Ding S."/>
            <person name="Wang X."/>
            <person name="Zhu J."/>
            <person name="Ruan X."/>
            <person name="Zhao L."/>
            <person name="Wei J."/>
            <person name="Que T."/>
            <person name="Du C."/>
            <person name="Cheng J."/>
            <person name="Dai P."/>
            <person name="Han X."/>
            <person name="Huang E."/>
            <person name="Gao Y."/>
            <person name="Liu J."/>
            <person name="Shao H."/>
            <person name="Ye R."/>
            <person name="Li L."/>
            <person name="Wei W."/>
            <person name="Wang X."/>
            <person name="Wang C."/>
            <person name="Yang T."/>
            <person name="Huo Q."/>
            <person name="Li W."/>
            <person name="Guo W."/>
            <person name="Chen H."/>
            <person name="Zhou L."/>
            <person name="Ni X."/>
            <person name="Tian J."/>
            <person name="Zhou Y."/>
            <person name="Sheng Y."/>
            <person name="Liu T."/>
            <person name="Pan Y."/>
            <person name="Xia L."/>
            <person name="Li J."/>
            <person name="Zhao F."/>
            <person name="Cao W."/>
        </authorList>
    </citation>
    <scope>NUCLEOTIDE SEQUENCE</scope>
    <source>
        <strain evidence="1">Dsil-2018</strain>
    </source>
</reference>
<dbReference type="Proteomes" id="UP000821865">
    <property type="component" value="Chromosome 10"/>
</dbReference>
<accession>A0ACB8DNH5</accession>
<name>A0ACB8DNH5_DERSI</name>
<organism evidence="1 2">
    <name type="scientific">Dermacentor silvarum</name>
    <name type="common">Tick</name>
    <dbReference type="NCBI Taxonomy" id="543639"/>
    <lineage>
        <taxon>Eukaryota</taxon>
        <taxon>Metazoa</taxon>
        <taxon>Ecdysozoa</taxon>
        <taxon>Arthropoda</taxon>
        <taxon>Chelicerata</taxon>
        <taxon>Arachnida</taxon>
        <taxon>Acari</taxon>
        <taxon>Parasitiformes</taxon>
        <taxon>Ixodida</taxon>
        <taxon>Ixodoidea</taxon>
        <taxon>Ixodidae</taxon>
        <taxon>Rhipicephalinae</taxon>
        <taxon>Dermacentor</taxon>
    </lineage>
</organism>
<protein>
    <submittedName>
        <fullName evidence="1">Uncharacterized protein</fullName>
    </submittedName>
</protein>
<sequence>MEPTRVKSLYRRDQKFWSRRPLSEDMVFHAAFDVFCLLPGVYGALRGALRPESEPLLWALCEEQALAHISPDEVKQRKKQRKLDHEVDDLRRRLDAARHTQRQVVLSNREIRLLR</sequence>
<gene>
    <name evidence="1" type="ORF">HPB49_007078</name>
</gene>
<proteinExistence type="predicted"/>
<dbReference type="EMBL" id="CM023479">
    <property type="protein sequence ID" value="KAH7973924.1"/>
    <property type="molecule type" value="Genomic_DNA"/>
</dbReference>
<keyword evidence="2" id="KW-1185">Reference proteome</keyword>
<evidence type="ECO:0000313" key="1">
    <source>
        <dbReference type="EMBL" id="KAH7973924.1"/>
    </source>
</evidence>
<comment type="caution">
    <text evidence="1">The sequence shown here is derived from an EMBL/GenBank/DDBJ whole genome shotgun (WGS) entry which is preliminary data.</text>
</comment>
<evidence type="ECO:0000313" key="2">
    <source>
        <dbReference type="Proteomes" id="UP000821865"/>
    </source>
</evidence>